<dbReference type="Gene3D" id="3.40.140.10">
    <property type="entry name" value="Cytidine Deaminase, domain 2"/>
    <property type="match status" value="1"/>
</dbReference>
<dbReference type="InterPro" id="IPR044098">
    <property type="entry name" value="STAMBP/STALP-like_MPN"/>
</dbReference>
<reference evidence="11 12" key="1">
    <citation type="submission" date="2019-09" db="EMBL/GenBank/DDBJ databases">
        <title>Bird 10,000 Genomes (B10K) Project - Family phase.</title>
        <authorList>
            <person name="Zhang G."/>
        </authorList>
    </citation>
    <scope>NUCLEOTIDE SEQUENCE [LARGE SCALE GENOMIC DNA]</scope>
    <source>
        <strain evidence="11">B10K-DU-002-82</strain>
    </source>
</reference>
<dbReference type="InterPro" id="IPR000555">
    <property type="entry name" value="JAMM/MPN+_dom"/>
</dbReference>
<dbReference type="GO" id="GO:0006508">
    <property type="term" value="P:proteolysis"/>
    <property type="evidence" value="ECO:0007669"/>
    <property type="project" value="UniProtKB-KW"/>
</dbReference>
<dbReference type="Pfam" id="PF01398">
    <property type="entry name" value="JAB"/>
    <property type="match status" value="1"/>
</dbReference>
<keyword evidence="8" id="KW-0482">Metalloprotease</keyword>
<evidence type="ECO:0000256" key="8">
    <source>
        <dbReference type="ARBA" id="ARBA00023049"/>
    </source>
</evidence>
<dbReference type="CDD" id="cd08066">
    <property type="entry name" value="MPN_AMSH_like"/>
    <property type="match status" value="1"/>
</dbReference>
<dbReference type="Proteomes" id="UP000537747">
    <property type="component" value="Unassembled WGS sequence"/>
</dbReference>
<accession>A0A7L2S6R3</accession>
<protein>
    <submittedName>
        <fullName evidence="11">STALP protease</fullName>
    </submittedName>
</protein>
<dbReference type="PANTHER" id="PTHR12947:SF7">
    <property type="entry name" value="AMSH-LIKE PROTEASE"/>
    <property type="match status" value="1"/>
</dbReference>
<dbReference type="EMBL" id="VYZQ01020516">
    <property type="protein sequence ID" value="NXS17269.1"/>
    <property type="molecule type" value="Genomic_DNA"/>
</dbReference>
<dbReference type="Gene3D" id="1.20.58.80">
    <property type="entry name" value="Phosphotransferase system, lactose/cellobiose-type IIA subunit"/>
    <property type="match status" value="1"/>
</dbReference>
<dbReference type="GO" id="GO:0016020">
    <property type="term" value="C:membrane"/>
    <property type="evidence" value="ECO:0007669"/>
    <property type="project" value="TreeGrafter"/>
</dbReference>
<evidence type="ECO:0000256" key="1">
    <source>
        <dbReference type="ARBA" id="ARBA00001947"/>
    </source>
</evidence>
<evidence type="ECO:0000256" key="2">
    <source>
        <dbReference type="ARBA" id="ARBA00010981"/>
    </source>
</evidence>
<dbReference type="OrthoDB" id="3640at2759"/>
<comment type="cofactor">
    <cofactor evidence="1">
        <name>Zn(2+)</name>
        <dbReference type="ChEBI" id="CHEBI:29105"/>
    </cofactor>
</comment>
<evidence type="ECO:0000256" key="7">
    <source>
        <dbReference type="ARBA" id="ARBA00022833"/>
    </source>
</evidence>
<evidence type="ECO:0000256" key="3">
    <source>
        <dbReference type="ARBA" id="ARBA00022670"/>
    </source>
</evidence>
<sequence>METLEEKSNLLGLQADNNMEQPFTVSSLKKLVAIPDHTDISVTPEERVRALSKLGSNITINEDITPRRYFRSGVEMERMASVYMEEGNLENAFVFYNKFITLFVEKLPGHRDYHQCAVPEKQDIIKKLKEVAFPRTDELKRDLLKKYNLEYQEYMQHKNKCKTEFLKKLEHQKLIEAEKKRIAHMRQQQLESEQFQFFEDQLKKQELARDQKIKESVVMSEQIDGSMLSCISVPENSSLSAALLEKKERSGTSGCAGHSPPVDRVLKPAATLSAVQSECRDFFFALFYFIYLHIIYSLVSLFHPKSMFVLQTHNEFTITHVIVPKQTAGPDYCDMENVEELFGIQDQYDLLTLGWIHTHPTQTAFLSSVDLHTHCSYQLMLPEAIAIVCSPKHNDTGIFRLTNAGMLEVSACKKKGFHPHTKDPRLFN</sequence>
<keyword evidence="4" id="KW-0479">Metal-binding</keyword>
<feature type="domain" description="MPN" evidence="10">
    <location>
        <begin position="264"/>
        <end position="407"/>
    </location>
</feature>
<dbReference type="PANTHER" id="PTHR12947">
    <property type="entry name" value="AMSH-LIKE PROTEASE"/>
    <property type="match status" value="1"/>
</dbReference>
<dbReference type="InterPro" id="IPR037518">
    <property type="entry name" value="MPN"/>
</dbReference>
<dbReference type="GO" id="GO:0005768">
    <property type="term" value="C:endosome"/>
    <property type="evidence" value="ECO:0007669"/>
    <property type="project" value="TreeGrafter"/>
</dbReference>
<dbReference type="Pfam" id="PF08969">
    <property type="entry name" value="USP8_dimer"/>
    <property type="match status" value="1"/>
</dbReference>
<evidence type="ECO:0000256" key="6">
    <source>
        <dbReference type="ARBA" id="ARBA00022801"/>
    </source>
</evidence>
<keyword evidence="12" id="KW-1185">Reference proteome</keyword>
<feature type="non-terminal residue" evidence="11">
    <location>
        <position position="1"/>
    </location>
</feature>
<dbReference type="AlphaFoldDB" id="A0A7L2S6R3"/>
<keyword evidence="9" id="KW-0812">Transmembrane</keyword>
<dbReference type="GO" id="GO:0046872">
    <property type="term" value="F:metal ion binding"/>
    <property type="evidence" value="ECO:0007669"/>
    <property type="project" value="UniProtKB-KW"/>
</dbReference>
<feature type="transmembrane region" description="Helical" evidence="9">
    <location>
        <begin position="282"/>
        <end position="302"/>
    </location>
</feature>
<dbReference type="SMART" id="SM00232">
    <property type="entry name" value="JAB_MPN"/>
    <property type="match status" value="1"/>
</dbReference>
<keyword evidence="7" id="KW-0862">Zinc</keyword>
<name>A0A7L2S6R3_9PASS</name>
<dbReference type="FunFam" id="1.20.58.80:FF:000012">
    <property type="entry name" value="AMSH-like protease isoform X1"/>
    <property type="match status" value="1"/>
</dbReference>
<keyword evidence="6" id="KW-0378">Hydrolase</keyword>
<dbReference type="SUPFAM" id="SSF102712">
    <property type="entry name" value="JAB1/MPN domain"/>
    <property type="match status" value="1"/>
</dbReference>
<keyword evidence="9" id="KW-1133">Transmembrane helix</keyword>
<comment type="caution">
    <text evidence="11">The sequence shown here is derived from an EMBL/GenBank/DDBJ whole genome shotgun (WGS) entry which is preliminary data.</text>
</comment>
<gene>
    <name evidence="11" type="primary">Stambpl1</name>
    <name evidence="11" type="ORF">MYSCRO_R03626</name>
</gene>
<organism evidence="11 12">
    <name type="scientific">Mystacornis crossleyi</name>
    <dbReference type="NCBI Taxonomy" id="98133"/>
    <lineage>
        <taxon>Eukaryota</taxon>
        <taxon>Metazoa</taxon>
        <taxon>Chordata</taxon>
        <taxon>Craniata</taxon>
        <taxon>Vertebrata</taxon>
        <taxon>Euteleostomi</taxon>
        <taxon>Archelosauria</taxon>
        <taxon>Archosauria</taxon>
        <taxon>Dinosauria</taxon>
        <taxon>Saurischia</taxon>
        <taxon>Theropoda</taxon>
        <taxon>Coelurosauria</taxon>
        <taxon>Aves</taxon>
        <taxon>Neognathae</taxon>
        <taxon>Neoaves</taxon>
        <taxon>Telluraves</taxon>
        <taxon>Australaves</taxon>
        <taxon>Passeriformes</taxon>
        <taxon>Sylvioidea</taxon>
        <taxon>Timaliidae</taxon>
        <taxon>Mystacornis</taxon>
    </lineage>
</organism>
<evidence type="ECO:0000313" key="12">
    <source>
        <dbReference type="Proteomes" id="UP000537747"/>
    </source>
</evidence>
<dbReference type="SUPFAM" id="SSF140856">
    <property type="entry name" value="USP8 N-terminal domain-like"/>
    <property type="match status" value="1"/>
</dbReference>
<comment type="similarity">
    <text evidence="2">Belongs to the peptidase M67C family.</text>
</comment>
<evidence type="ECO:0000313" key="11">
    <source>
        <dbReference type="EMBL" id="NXS17269.1"/>
    </source>
</evidence>
<dbReference type="GO" id="GO:0070536">
    <property type="term" value="P:protein K63-linked deubiquitination"/>
    <property type="evidence" value="ECO:0007669"/>
    <property type="project" value="InterPro"/>
</dbReference>
<keyword evidence="5" id="KW-0833">Ubl conjugation pathway</keyword>
<dbReference type="GO" id="GO:0140492">
    <property type="term" value="F:metal-dependent deubiquitinase activity"/>
    <property type="evidence" value="ECO:0007669"/>
    <property type="project" value="InterPro"/>
</dbReference>
<evidence type="ECO:0000256" key="5">
    <source>
        <dbReference type="ARBA" id="ARBA00022786"/>
    </source>
</evidence>
<dbReference type="GO" id="GO:0061578">
    <property type="term" value="F:K63-linked deubiquitinase activity"/>
    <property type="evidence" value="ECO:0007669"/>
    <property type="project" value="InterPro"/>
</dbReference>
<evidence type="ECO:0000256" key="4">
    <source>
        <dbReference type="ARBA" id="ARBA00022723"/>
    </source>
</evidence>
<proteinExistence type="inferred from homology"/>
<dbReference type="InterPro" id="IPR015063">
    <property type="entry name" value="USP8_dimer"/>
</dbReference>
<dbReference type="PROSITE" id="PS50249">
    <property type="entry name" value="MPN"/>
    <property type="match status" value="1"/>
</dbReference>
<keyword evidence="9" id="KW-0472">Membrane</keyword>
<evidence type="ECO:0000259" key="10">
    <source>
        <dbReference type="PROSITE" id="PS50249"/>
    </source>
</evidence>
<keyword evidence="3 11" id="KW-0645">Protease</keyword>
<evidence type="ECO:0000256" key="9">
    <source>
        <dbReference type="SAM" id="Phobius"/>
    </source>
</evidence>
<feature type="non-terminal residue" evidence="11">
    <location>
        <position position="428"/>
    </location>
</feature>